<evidence type="ECO:0000256" key="4">
    <source>
        <dbReference type="ARBA" id="ARBA00023163"/>
    </source>
</evidence>
<evidence type="ECO:0000313" key="7">
    <source>
        <dbReference type="Proteomes" id="UP000248916"/>
    </source>
</evidence>
<evidence type="ECO:0000256" key="2">
    <source>
        <dbReference type="ARBA" id="ARBA00023015"/>
    </source>
</evidence>
<dbReference type="InterPro" id="IPR036388">
    <property type="entry name" value="WH-like_DNA-bd_sf"/>
</dbReference>
<dbReference type="InterPro" id="IPR050176">
    <property type="entry name" value="LTTR"/>
</dbReference>
<keyword evidence="7" id="KW-1185">Reference proteome</keyword>
<keyword evidence="4" id="KW-0804">Transcription</keyword>
<dbReference type="EMBL" id="QKZL01000003">
    <property type="protein sequence ID" value="PZX18436.1"/>
    <property type="molecule type" value="Genomic_DNA"/>
</dbReference>
<dbReference type="FunFam" id="1.10.10.10:FF:000001">
    <property type="entry name" value="LysR family transcriptional regulator"/>
    <property type="match status" value="1"/>
</dbReference>
<dbReference type="Pfam" id="PF00126">
    <property type="entry name" value="HTH_1"/>
    <property type="match status" value="1"/>
</dbReference>
<dbReference type="PROSITE" id="PS50931">
    <property type="entry name" value="HTH_LYSR"/>
    <property type="match status" value="1"/>
</dbReference>
<evidence type="ECO:0000256" key="1">
    <source>
        <dbReference type="ARBA" id="ARBA00009437"/>
    </source>
</evidence>
<evidence type="ECO:0000259" key="5">
    <source>
        <dbReference type="PROSITE" id="PS50931"/>
    </source>
</evidence>
<dbReference type="PANTHER" id="PTHR30579:SF7">
    <property type="entry name" value="HTH-TYPE TRANSCRIPTIONAL REGULATOR LRHA-RELATED"/>
    <property type="match status" value="1"/>
</dbReference>
<dbReference type="PRINTS" id="PR00039">
    <property type="entry name" value="HTHLYSR"/>
</dbReference>
<evidence type="ECO:0000313" key="6">
    <source>
        <dbReference type="EMBL" id="PZX18436.1"/>
    </source>
</evidence>
<dbReference type="OrthoDB" id="8097684at2"/>
<dbReference type="GO" id="GO:0003677">
    <property type="term" value="F:DNA binding"/>
    <property type="evidence" value="ECO:0007669"/>
    <property type="project" value="UniProtKB-KW"/>
</dbReference>
<keyword evidence="3" id="KW-0238">DNA-binding</keyword>
<dbReference type="RefSeq" id="WP_111536240.1">
    <property type="nucleotide sequence ID" value="NZ_QKZL01000003.1"/>
</dbReference>
<dbReference type="Gene3D" id="1.10.10.10">
    <property type="entry name" value="Winged helix-like DNA-binding domain superfamily/Winged helix DNA-binding domain"/>
    <property type="match status" value="1"/>
</dbReference>
<dbReference type="InterPro" id="IPR036390">
    <property type="entry name" value="WH_DNA-bd_sf"/>
</dbReference>
<dbReference type="SUPFAM" id="SSF46785">
    <property type="entry name" value="Winged helix' DNA-binding domain"/>
    <property type="match status" value="1"/>
</dbReference>
<dbReference type="PANTHER" id="PTHR30579">
    <property type="entry name" value="TRANSCRIPTIONAL REGULATOR"/>
    <property type="match status" value="1"/>
</dbReference>
<name>A0A2W7NYS7_9RHOB</name>
<gene>
    <name evidence="6" type="ORF">LX81_01068</name>
</gene>
<organism evidence="6 7">
    <name type="scientific">Palleronia aestuarii</name>
    <dbReference type="NCBI Taxonomy" id="568105"/>
    <lineage>
        <taxon>Bacteria</taxon>
        <taxon>Pseudomonadati</taxon>
        <taxon>Pseudomonadota</taxon>
        <taxon>Alphaproteobacteria</taxon>
        <taxon>Rhodobacterales</taxon>
        <taxon>Roseobacteraceae</taxon>
        <taxon>Palleronia</taxon>
    </lineage>
</organism>
<dbReference type="AlphaFoldDB" id="A0A2W7NYS7"/>
<proteinExistence type="inferred from homology"/>
<dbReference type="InterPro" id="IPR000847">
    <property type="entry name" value="LysR_HTH_N"/>
</dbReference>
<dbReference type="GO" id="GO:0003700">
    <property type="term" value="F:DNA-binding transcription factor activity"/>
    <property type="evidence" value="ECO:0007669"/>
    <property type="project" value="InterPro"/>
</dbReference>
<dbReference type="Pfam" id="PF03466">
    <property type="entry name" value="LysR_substrate"/>
    <property type="match status" value="1"/>
</dbReference>
<accession>A0A2W7NYS7</accession>
<sequence length="298" mass="32341">MPKNLDLTALRSFVAVAEKGGVTRASGYLNLTQSAVSMQLKRLEESLGLGLIDRSARSVSLTATGEQLLSYARRMLDLNDEVMARMTDTAFEGEIVLGVPHDVIYPAIPNVLHQFATDFPRMRVKLHSQHTSGLKEMLARGQCDFILTTEDTLDPGGETLATIPLVWIGAPNGTAWRERPLRLAFCTNCIFRKGAQRALDAAGIDWEMAIESDSDHAAEATVAADLGVYAVLDGTQPPYIERVPTGSGLPDLAAQNINLYASGMVKGEVAQVLTDLLRQNYRTMSRPRSAIRGVAAAE</sequence>
<dbReference type="SUPFAM" id="SSF53850">
    <property type="entry name" value="Periplasmic binding protein-like II"/>
    <property type="match status" value="1"/>
</dbReference>
<protein>
    <submittedName>
        <fullName evidence="6">LysR family transcriptional regulator</fullName>
    </submittedName>
</protein>
<dbReference type="Proteomes" id="UP000248916">
    <property type="component" value="Unassembled WGS sequence"/>
</dbReference>
<reference evidence="6 7" key="1">
    <citation type="submission" date="2018-06" db="EMBL/GenBank/DDBJ databases">
        <title>Genomic Encyclopedia of Archaeal and Bacterial Type Strains, Phase II (KMG-II): from individual species to whole genera.</title>
        <authorList>
            <person name="Goeker M."/>
        </authorList>
    </citation>
    <scope>NUCLEOTIDE SEQUENCE [LARGE SCALE GENOMIC DNA]</scope>
    <source>
        <strain evidence="6 7">DSM 22009</strain>
    </source>
</reference>
<comment type="caution">
    <text evidence="6">The sequence shown here is derived from an EMBL/GenBank/DDBJ whole genome shotgun (WGS) entry which is preliminary data.</text>
</comment>
<dbReference type="Gene3D" id="3.40.190.10">
    <property type="entry name" value="Periplasmic binding protein-like II"/>
    <property type="match status" value="2"/>
</dbReference>
<comment type="similarity">
    <text evidence="1">Belongs to the LysR transcriptional regulatory family.</text>
</comment>
<evidence type="ECO:0000256" key="3">
    <source>
        <dbReference type="ARBA" id="ARBA00023125"/>
    </source>
</evidence>
<keyword evidence="2" id="KW-0805">Transcription regulation</keyword>
<dbReference type="InterPro" id="IPR005119">
    <property type="entry name" value="LysR_subst-bd"/>
</dbReference>
<feature type="domain" description="HTH lysR-type" evidence="5">
    <location>
        <begin position="5"/>
        <end position="62"/>
    </location>
</feature>